<evidence type="ECO:0000313" key="2">
    <source>
        <dbReference type="Proteomes" id="UP000299102"/>
    </source>
</evidence>
<reference evidence="1 2" key="1">
    <citation type="journal article" date="2019" name="Commun. Biol.">
        <title>The bagworm genome reveals a unique fibroin gene that provides high tensile strength.</title>
        <authorList>
            <person name="Kono N."/>
            <person name="Nakamura H."/>
            <person name="Ohtoshi R."/>
            <person name="Tomita M."/>
            <person name="Numata K."/>
            <person name="Arakawa K."/>
        </authorList>
    </citation>
    <scope>NUCLEOTIDE SEQUENCE [LARGE SCALE GENOMIC DNA]</scope>
</reference>
<sequence>MGTTLAISVVRADHCSPENDLYSRSQRVLFTPTRSVHLQRVFKDAVLDVNVNDCGNCGVCKLEQDRLRAEALWTIFNKCKVTAGLGLVPTADALFYRNTSWY</sequence>
<accession>A0A4C1U0Z6</accession>
<protein>
    <submittedName>
        <fullName evidence="1">Uncharacterized protein</fullName>
    </submittedName>
</protein>
<name>A0A4C1U0Z6_EUMVA</name>
<gene>
    <name evidence="1" type="ORF">EVAR_13810_1</name>
</gene>
<dbReference type="AlphaFoldDB" id="A0A4C1U0Z6"/>
<proteinExistence type="predicted"/>
<evidence type="ECO:0000313" key="1">
    <source>
        <dbReference type="EMBL" id="GBP20043.1"/>
    </source>
</evidence>
<dbReference type="EMBL" id="BGZK01000114">
    <property type="protein sequence ID" value="GBP20043.1"/>
    <property type="molecule type" value="Genomic_DNA"/>
</dbReference>
<comment type="caution">
    <text evidence="1">The sequence shown here is derived from an EMBL/GenBank/DDBJ whole genome shotgun (WGS) entry which is preliminary data.</text>
</comment>
<organism evidence="1 2">
    <name type="scientific">Eumeta variegata</name>
    <name type="common">Bagworm moth</name>
    <name type="synonym">Eumeta japonica</name>
    <dbReference type="NCBI Taxonomy" id="151549"/>
    <lineage>
        <taxon>Eukaryota</taxon>
        <taxon>Metazoa</taxon>
        <taxon>Ecdysozoa</taxon>
        <taxon>Arthropoda</taxon>
        <taxon>Hexapoda</taxon>
        <taxon>Insecta</taxon>
        <taxon>Pterygota</taxon>
        <taxon>Neoptera</taxon>
        <taxon>Endopterygota</taxon>
        <taxon>Lepidoptera</taxon>
        <taxon>Glossata</taxon>
        <taxon>Ditrysia</taxon>
        <taxon>Tineoidea</taxon>
        <taxon>Psychidae</taxon>
        <taxon>Oiketicinae</taxon>
        <taxon>Eumeta</taxon>
    </lineage>
</organism>
<dbReference type="Proteomes" id="UP000299102">
    <property type="component" value="Unassembled WGS sequence"/>
</dbReference>
<keyword evidence="2" id="KW-1185">Reference proteome</keyword>